<name>A0A6A4I1E9_9AGAR</name>
<proteinExistence type="predicted"/>
<keyword evidence="2" id="KW-1185">Reference proteome</keyword>
<evidence type="ECO:0000313" key="2">
    <source>
        <dbReference type="Proteomes" id="UP000799118"/>
    </source>
</evidence>
<evidence type="ECO:0000313" key="1">
    <source>
        <dbReference type="EMBL" id="KAE9404579.1"/>
    </source>
</evidence>
<gene>
    <name evidence="1" type="ORF">BT96DRAFT_1016169</name>
</gene>
<reference evidence="1" key="1">
    <citation type="journal article" date="2019" name="Environ. Microbiol.">
        <title>Fungal ecological strategies reflected in gene transcription - a case study of two litter decomposers.</title>
        <authorList>
            <person name="Barbi F."/>
            <person name="Kohler A."/>
            <person name="Barry K."/>
            <person name="Baskaran P."/>
            <person name="Daum C."/>
            <person name="Fauchery L."/>
            <person name="Ihrmark K."/>
            <person name="Kuo A."/>
            <person name="LaButti K."/>
            <person name="Lipzen A."/>
            <person name="Morin E."/>
            <person name="Grigoriev I.V."/>
            <person name="Henrissat B."/>
            <person name="Lindahl B."/>
            <person name="Martin F."/>
        </authorList>
    </citation>
    <scope>NUCLEOTIDE SEQUENCE</scope>
    <source>
        <strain evidence="1">JB14</strain>
    </source>
</reference>
<dbReference type="EMBL" id="ML769415">
    <property type="protein sequence ID" value="KAE9404579.1"/>
    <property type="molecule type" value="Genomic_DNA"/>
</dbReference>
<sequence>MSKHERTADSDIEKALKKRKIKLSSEALFTLMQIDDAKTRTLRAEEFIRAATKMSFSSLNMKDLRDKKLVPSDQDRLIIDLLPTTTLFPEVDFKTCRLPLSFHARSVSLHAYYCALQVYGLPMDQKIEASVVRLYEPIITHRCVLAAVHIAYQFRIIQCDCLIVIVEMKTFFSEENLAQMLGELSAMGTQSGKHGVKKVYGMLIEKTNVYIFEMDVDRHDELIRGSKFEAPTPFSTAPKIGAGGNGQRTMESMQDFADMLFTILMLGLAEYFKSEHLASQAEMKVIMDKFKVDTEKEREEALHLLGACLERFDAPFWSRSEAQAHRRVPFPAGLSAKEFEQRLHEMWKRNGEILEDATE</sequence>
<dbReference type="Proteomes" id="UP000799118">
    <property type="component" value="Unassembled WGS sequence"/>
</dbReference>
<organism evidence="1 2">
    <name type="scientific">Gymnopus androsaceus JB14</name>
    <dbReference type="NCBI Taxonomy" id="1447944"/>
    <lineage>
        <taxon>Eukaryota</taxon>
        <taxon>Fungi</taxon>
        <taxon>Dikarya</taxon>
        <taxon>Basidiomycota</taxon>
        <taxon>Agaricomycotina</taxon>
        <taxon>Agaricomycetes</taxon>
        <taxon>Agaricomycetidae</taxon>
        <taxon>Agaricales</taxon>
        <taxon>Marasmiineae</taxon>
        <taxon>Omphalotaceae</taxon>
        <taxon>Gymnopus</taxon>
    </lineage>
</organism>
<accession>A0A6A4I1E9</accession>
<dbReference type="AlphaFoldDB" id="A0A6A4I1E9"/>
<protein>
    <submittedName>
        <fullName evidence="1">Uncharacterized protein</fullName>
    </submittedName>
</protein>